<evidence type="ECO:0000259" key="20">
    <source>
        <dbReference type="PROSITE" id="PS50873"/>
    </source>
</evidence>
<evidence type="ECO:0000256" key="15">
    <source>
        <dbReference type="PIRSR" id="PIRSR600823-3"/>
    </source>
</evidence>
<dbReference type="Gene3D" id="1.10.520.10">
    <property type="match status" value="1"/>
</dbReference>
<protein>
    <recommendedName>
        <fullName evidence="3">peroxidase</fullName>
        <ecNumber evidence="3">1.11.1.7</ecNumber>
    </recommendedName>
</protein>
<dbReference type="GO" id="GO:0046872">
    <property type="term" value="F:metal ion binding"/>
    <property type="evidence" value="ECO:0007669"/>
    <property type="project" value="UniProtKB-KW"/>
</dbReference>
<organism evidence="21 22">
    <name type="scientific">Chenopodium quinoa</name>
    <name type="common">Quinoa</name>
    <dbReference type="NCBI Taxonomy" id="63459"/>
    <lineage>
        <taxon>Eukaryota</taxon>
        <taxon>Viridiplantae</taxon>
        <taxon>Streptophyta</taxon>
        <taxon>Embryophyta</taxon>
        <taxon>Tracheophyta</taxon>
        <taxon>Spermatophyta</taxon>
        <taxon>Magnoliopsida</taxon>
        <taxon>eudicotyledons</taxon>
        <taxon>Gunneridae</taxon>
        <taxon>Pentapetalae</taxon>
        <taxon>Caryophyllales</taxon>
        <taxon>Chenopodiaceae</taxon>
        <taxon>Chenopodioideae</taxon>
        <taxon>Atripliceae</taxon>
        <taxon>Chenopodium</taxon>
    </lineage>
</organism>
<dbReference type="InterPro" id="IPR002016">
    <property type="entry name" value="Haem_peroxidase"/>
</dbReference>
<feature type="binding site" evidence="15">
    <location>
        <position position="232"/>
    </location>
    <ligand>
        <name>Ca(2+)</name>
        <dbReference type="ChEBI" id="CHEBI:29108"/>
        <label>1</label>
    </ligand>
</feature>
<keyword evidence="8 15" id="KW-0106">Calcium</keyword>
<feature type="disulfide bond" evidence="17">
    <location>
        <begin position="279"/>
        <end position="478"/>
    </location>
</feature>
<feature type="binding site" evidence="15">
    <location>
        <position position="238"/>
    </location>
    <ligand>
        <name>Ca(2+)</name>
        <dbReference type="ChEBI" id="CHEBI:29108"/>
        <label>1</label>
    </ligand>
</feature>
<comment type="similarity">
    <text evidence="18">Belongs to the peroxidase family.</text>
</comment>
<evidence type="ECO:0000256" key="18">
    <source>
        <dbReference type="RuleBase" id="RU004241"/>
    </source>
</evidence>
<evidence type="ECO:0000256" key="7">
    <source>
        <dbReference type="ARBA" id="ARBA00022723"/>
    </source>
</evidence>
<dbReference type="SUPFAM" id="SSF48113">
    <property type="entry name" value="Heme-dependent peroxidases"/>
    <property type="match status" value="2"/>
</dbReference>
<feature type="binding site" evidence="15">
    <location>
        <position position="234"/>
    </location>
    <ligand>
        <name>Ca(2+)</name>
        <dbReference type="ChEBI" id="CHEBI:29108"/>
        <label>1</label>
    </ligand>
</feature>
<dbReference type="GO" id="GO:0140825">
    <property type="term" value="F:lactoperoxidase activity"/>
    <property type="evidence" value="ECO:0007669"/>
    <property type="project" value="UniProtKB-EC"/>
</dbReference>
<dbReference type="EC" id="1.11.1.7" evidence="3"/>
<keyword evidence="4" id="KW-0964">Secreted</keyword>
<evidence type="ECO:0000256" key="4">
    <source>
        <dbReference type="ARBA" id="ARBA00022525"/>
    </source>
</evidence>
<evidence type="ECO:0000256" key="13">
    <source>
        <dbReference type="PIRSR" id="PIRSR600823-1"/>
    </source>
</evidence>
<evidence type="ECO:0000256" key="17">
    <source>
        <dbReference type="PIRSR" id="PIRSR600823-5"/>
    </source>
</evidence>
<feature type="active site" description="Proton acceptor" evidence="13">
    <location>
        <position position="228"/>
    </location>
</feature>
<feature type="binding site" evidence="15">
    <location>
        <position position="229"/>
    </location>
    <ligand>
        <name>Ca(2+)</name>
        <dbReference type="ChEBI" id="CHEBI:29108"/>
        <label>1</label>
    </ligand>
</feature>
<dbReference type="CDD" id="cd00693">
    <property type="entry name" value="secretory_peroxidase"/>
    <property type="match status" value="1"/>
</dbReference>
<dbReference type="PROSITE" id="PS50873">
    <property type="entry name" value="PEROXIDASE_4"/>
    <property type="match status" value="2"/>
</dbReference>
<keyword evidence="12" id="KW-0376">Hydrogen peroxide</keyword>
<feature type="disulfide bond" evidence="17">
    <location>
        <begin position="196"/>
        <end position="273"/>
    </location>
</feature>
<dbReference type="InterPro" id="IPR010255">
    <property type="entry name" value="Haem_peroxidase_sf"/>
</dbReference>
<feature type="domain" description="Plant heme peroxidase family profile" evidence="20">
    <location>
        <begin position="186"/>
        <end position="482"/>
    </location>
</feature>
<feature type="region of interest" description="Disordered" evidence="19">
    <location>
        <begin position="140"/>
        <end position="169"/>
    </location>
</feature>
<name>A0A803LVC7_CHEQI</name>
<evidence type="ECO:0000256" key="3">
    <source>
        <dbReference type="ARBA" id="ARBA00012313"/>
    </source>
</evidence>
<dbReference type="FunFam" id="1.10.420.10:FF:000001">
    <property type="entry name" value="Peroxidase"/>
    <property type="match status" value="1"/>
</dbReference>
<dbReference type="PRINTS" id="PR00461">
    <property type="entry name" value="PLPEROXIDASE"/>
</dbReference>
<feature type="binding site" evidence="14">
    <location>
        <position position="319"/>
    </location>
    <ligand>
        <name>substrate</name>
    </ligand>
</feature>
<dbReference type="Proteomes" id="UP000596660">
    <property type="component" value="Unplaced"/>
</dbReference>
<evidence type="ECO:0000256" key="10">
    <source>
        <dbReference type="ARBA" id="ARBA00023004"/>
    </source>
</evidence>
<dbReference type="InterPro" id="IPR000823">
    <property type="entry name" value="Peroxidase_pln"/>
</dbReference>
<evidence type="ECO:0000256" key="14">
    <source>
        <dbReference type="PIRSR" id="PIRSR600823-2"/>
    </source>
</evidence>
<keyword evidence="5" id="KW-0575">Peroxidase</keyword>
<evidence type="ECO:0000256" key="8">
    <source>
        <dbReference type="ARBA" id="ARBA00022837"/>
    </source>
</evidence>
<keyword evidence="11 17" id="KW-1015">Disulfide bond</keyword>
<feature type="binding site" description="axial binding residue" evidence="15">
    <location>
        <position position="349"/>
    </location>
    <ligand>
        <name>heme b</name>
        <dbReference type="ChEBI" id="CHEBI:60344"/>
    </ligand>
    <ligandPart>
        <name>Fe</name>
        <dbReference type="ChEBI" id="CHEBI:18248"/>
    </ligandPart>
</feature>
<evidence type="ECO:0000256" key="2">
    <source>
        <dbReference type="ARBA" id="ARBA00002322"/>
    </source>
</evidence>
<dbReference type="PANTHER" id="PTHR31517">
    <property type="match status" value="1"/>
</dbReference>
<dbReference type="GO" id="GO:0042744">
    <property type="term" value="P:hydrogen peroxide catabolic process"/>
    <property type="evidence" value="ECO:0007669"/>
    <property type="project" value="UniProtKB-KW"/>
</dbReference>
<comment type="cofactor">
    <cofactor evidence="15">
        <name>Ca(2+)</name>
        <dbReference type="ChEBI" id="CHEBI:29108"/>
    </cofactor>
    <text evidence="15">Binds 2 calcium ions per subunit.</text>
</comment>
<evidence type="ECO:0000256" key="9">
    <source>
        <dbReference type="ARBA" id="ARBA00023002"/>
    </source>
</evidence>
<feature type="disulfide bond" evidence="17">
    <location>
        <begin position="356"/>
        <end position="386"/>
    </location>
</feature>
<evidence type="ECO:0000313" key="22">
    <source>
        <dbReference type="Proteomes" id="UP000596660"/>
    </source>
</evidence>
<evidence type="ECO:0000256" key="16">
    <source>
        <dbReference type="PIRSR" id="PIRSR600823-4"/>
    </source>
</evidence>
<evidence type="ECO:0000256" key="19">
    <source>
        <dbReference type="SAM" id="MobiDB-lite"/>
    </source>
</evidence>
<proteinExistence type="inferred from homology"/>
<evidence type="ECO:0000256" key="12">
    <source>
        <dbReference type="ARBA" id="ARBA00023324"/>
    </source>
</evidence>
<sequence>MDPNLRRQLIPTCPQGTNSNNFTFLDQNSQSSNNFDNSFFDQILKQRGILEIDQELARDPRTRGFVLRFARNAALFSAKLVSVMVKMQALDVHLGDQGQIRKLHANFGLVMLTLGLVLVSTPMAQCATIFGVKVENPFSKPSKEQPMGDSPALSPSFGPALAPAPGPSMSSRRSGPFWFSTTATSGLVVGFYDDKCNSDVEDIIDVLCQEEFDQDPTILPALLRLQFHDCFVHGCDASILIDGTSTEKTSDSNGGVRGYEFIEKLKTAIESECPGVVSCADIIAVATKVLIRLGGGLDFPVETGRRDGLVSISADVNLPNPSMTVEEAAAVFAAKNFTVEEMVILLGYHSVGNAHCKFFEKRLYEDTGEFDSEMDLSLLNKLRKVCPQNQDTTNNIALLNQDFTNNNTLNNRFYGELIGNRGVLKLDQELSRDPASSAFVSALSQNSTLFNIRKAEVMIKLQAVEVLTGSQGEIRKVCSSFN</sequence>
<accession>A0A803LVC7</accession>
<feature type="binding site" evidence="15">
    <location>
        <position position="402"/>
    </location>
    <ligand>
        <name>Ca(2+)</name>
        <dbReference type="ChEBI" id="CHEBI:29108"/>
        <label>2</label>
    </ligand>
</feature>
<keyword evidence="6" id="KW-0349">Heme</keyword>
<evidence type="ECO:0000313" key="21">
    <source>
        <dbReference type="EnsemblPlants" id="AUR62019428-RA:cds"/>
    </source>
</evidence>
<feature type="binding site" evidence="15">
    <location>
        <position position="247"/>
    </location>
    <ligand>
        <name>Ca(2+)</name>
        <dbReference type="ChEBI" id="CHEBI:29108"/>
        <label>1</label>
    </ligand>
</feature>
<comment type="function">
    <text evidence="2">Removal of H(2)O(2), oxidation of toxic reductants, biosynthesis and degradation of lignin, suberization, auxin catabolism, response to environmental stresses such as wounding, pathogen attack and oxidative stress. These functions might be dependent on each isozyme/isoform in each plant tissue.</text>
</comment>
<feature type="domain" description="Plant heme peroxidase family profile" evidence="20">
    <location>
        <begin position="1"/>
        <end position="108"/>
    </location>
</feature>
<keyword evidence="10 15" id="KW-0408">Iron</keyword>
<evidence type="ECO:0000256" key="11">
    <source>
        <dbReference type="ARBA" id="ARBA00023157"/>
    </source>
</evidence>
<comment type="catalytic activity">
    <reaction evidence="1">
        <text>2 a phenolic donor + H2O2 = 2 a phenolic radical donor + 2 H2O</text>
        <dbReference type="Rhea" id="RHEA:56136"/>
        <dbReference type="ChEBI" id="CHEBI:15377"/>
        <dbReference type="ChEBI" id="CHEBI:16240"/>
        <dbReference type="ChEBI" id="CHEBI:139520"/>
        <dbReference type="ChEBI" id="CHEBI:139521"/>
        <dbReference type="EC" id="1.11.1.7"/>
    </reaction>
</comment>
<comment type="cofactor">
    <cofactor evidence="15">
        <name>heme b</name>
        <dbReference type="ChEBI" id="CHEBI:60344"/>
    </cofactor>
    <text evidence="15">Binds 1 heme b (iron(II)-protoporphyrin IX) group per subunit.</text>
</comment>
<dbReference type="GO" id="GO:0020037">
    <property type="term" value="F:heme binding"/>
    <property type="evidence" value="ECO:0007669"/>
    <property type="project" value="InterPro"/>
</dbReference>
<keyword evidence="22" id="KW-1185">Reference proteome</keyword>
<evidence type="ECO:0000256" key="1">
    <source>
        <dbReference type="ARBA" id="ARBA00000189"/>
    </source>
</evidence>
<dbReference type="Gene3D" id="1.10.420.10">
    <property type="entry name" value="Peroxidase, domain 2"/>
    <property type="match status" value="2"/>
</dbReference>
<dbReference type="Pfam" id="PF00141">
    <property type="entry name" value="peroxidase"/>
    <property type="match status" value="2"/>
</dbReference>
<feature type="site" description="Transition state stabilizer" evidence="16">
    <location>
        <position position="224"/>
    </location>
</feature>
<keyword evidence="9" id="KW-0560">Oxidoreductase</keyword>
<dbReference type="OMA" id="HANFGLV"/>
<dbReference type="PRINTS" id="PR00458">
    <property type="entry name" value="PEROXIDASE"/>
</dbReference>
<dbReference type="EnsemblPlants" id="AUR62019428-RA">
    <property type="protein sequence ID" value="AUR62019428-RA:cds"/>
    <property type="gene ID" value="AUR62019428"/>
</dbReference>
<reference evidence="21" key="1">
    <citation type="journal article" date="2017" name="Nature">
        <title>The genome of Chenopodium quinoa.</title>
        <authorList>
            <person name="Jarvis D.E."/>
            <person name="Ho Y.S."/>
            <person name="Lightfoot D.J."/>
            <person name="Schmoeckel S.M."/>
            <person name="Li B."/>
            <person name="Borm T.J.A."/>
            <person name="Ohyanagi H."/>
            <person name="Mineta K."/>
            <person name="Michell C.T."/>
            <person name="Saber N."/>
            <person name="Kharbatia N.M."/>
            <person name="Rupper R.R."/>
            <person name="Sharp A.R."/>
            <person name="Dally N."/>
            <person name="Boughton B.A."/>
            <person name="Woo Y.H."/>
            <person name="Gao G."/>
            <person name="Schijlen E.G.W.M."/>
            <person name="Guo X."/>
            <person name="Momin A.A."/>
            <person name="Negrao S."/>
            <person name="Al-Babili S."/>
            <person name="Gehring C."/>
            <person name="Roessner U."/>
            <person name="Jung C."/>
            <person name="Murphy K."/>
            <person name="Arold S.T."/>
            <person name="Gojobori T."/>
            <person name="van der Linden C.G."/>
            <person name="van Loo E.N."/>
            <person name="Jellen E.N."/>
            <person name="Maughan P.J."/>
            <person name="Tester M."/>
        </authorList>
    </citation>
    <scope>NUCLEOTIDE SEQUENCE [LARGE SCALE GENOMIC DNA]</scope>
    <source>
        <strain evidence="21">cv. PI 614886</strain>
    </source>
</reference>
<reference evidence="21" key="2">
    <citation type="submission" date="2021-03" db="UniProtKB">
        <authorList>
            <consortium name="EnsemblPlants"/>
        </authorList>
    </citation>
    <scope>IDENTIFICATION</scope>
</reference>
<evidence type="ECO:0000256" key="5">
    <source>
        <dbReference type="ARBA" id="ARBA00022559"/>
    </source>
</evidence>
<feature type="binding site" evidence="15">
    <location>
        <position position="236"/>
    </location>
    <ligand>
        <name>Ca(2+)</name>
        <dbReference type="ChEBI" id="CHEBI:29108"/>
        <label>1</label>
    </ligand>
</feature>
<dbReference type="InterPro" id="IPR033905">
    <property type="entry name" value="Secretory_peroxidase"/>
</dbReference>
<dbReference type="GO" id="GO:0006979">
    <property type="term" value="P:response to oxidative stress"/>
    <property type="evidence" value="ECO:0007669"/>
    <property type="project" value="InterPro"/>
</dbReference>
<keyword evidence="7 15" id="KW-0479">Metal-binding</keyword>
<dbReference type="PANTHER" id="PTHR31517:SF59">
    <property type="entry name" value="PEROXIDASE"/>
    <property type="match status" value="1"/>
</dbReference>
<feature type="disulfide bond" evidence="17">
    <location>
        <begin position="230"/>
        <end position="235"/>
    </location>
</feature>
<dbReference type="Gramene" id="AUR62019428-RA">
    <property type="protein sequence ID" value="AUR62019428-RA:cds"/>
    <property type="gene ID" value="AUR62019428"/>
</dbReference>
<dbReference type="AlphaFoldDB" id="A0A803LVC7"/>
<evidence type="ECO:0000256" key="6">
    <source>
        <dbReference type="ARBA" id="ARBA00022617"/>
    </source>
</evidence>